<dbReference type="GO" id="GO:0008234">
    <property type="term" value="F:cysteine-type peptidase activity"/>
    <property type="evidence" value="ECO:0007669"/>
    <property type="project" value="InterPro"/>
</dbReference>
<dbReference type="Pfam" id="PF00112">
    <property type="entry name" value="Peptidase_C1"/>
    <property type="match status" value="1"/>
</dbReference>
<evidence type="ECO:0000259" key="2">
    <source>
        <dbReference type="SMART" id="SM00645"/>
    </source>
</evidence>
<feature type="domain" description="Peptidase C1A papain C-terminal" evidence="2">
    <location>
        <begin position="21"/>
        <end position="138"/>
    </location>
</feature>
<dbReference type="PANTHER" id="PTHR12411">
    <property type="entry name" value="CYSTEINE PROTEASE FAMILY C1-RELATED"/>
    <property type="match status" value="1"/>
</dbReference>
<protein>
    <submittedName>
        <fullName evidence="4">Ervatamin-B-like</fullName>
    </submittedName>
</protein>
<dbReference type="Proteomes" id="UP001515500">
    <property type="component" value="Chromosome 18"/>
</dbReference>
<sequence length="138" mass="15044">MARDIGLRNGVSGSSRAFAALAAVEGAFKISTCSCWAFAALAVVEGAFKISTGRLISLSAQQLVNYDRMSHGCCGGSRVSAFKYIGVISEDNYLHIRTQGCWQEWKVRTLVAYISDFQHVPTNEEALVKVVAHQLVMK</sequence>
<evidence type="ECO:0000313" key="4">
    <source>
        <dbReference type="RefSeq" id="XP_039144821.1"/>
    </source>
</evidence>
<dbReference type="GO" id="GO:0006508">
    <property type="term" value="P:proteolysis"/>
    <property type="evidence" value="ECO:0007669"/>
    <property type="project" value="InterPro"/>
</dbReference>
<dbReference type="SMART" id="SM00645">
    <property type="entry name" value="Pept_C1"/>
    <property type="match status" value="1"/>
</dbReference>
<dbReference type="InterPro" id="IPR000668">
    <property type="entry name" value="Peptidase_C1A_C"/>
</dbReference>
<organism evidence="3 4">
    <name type="scientific">Dioscorea cayennensis subsp. rotundata</name>
    <name type="common">White Guinea yam</name>
    <name type="synonym">Dioscorea rotundata</name>
    <dbReference type="NCBI Taxonomy" id="55577"/>
    <lineage>
        <taxon>Eukaryota</taxon>
        <taxon>Viridiplantae</taxon>
        <taxon>Streptophyta</taxon>
        <taxon>Embryophyta</taxon>
        <taxon>Tracheophyta</taxon>
        <taxon>Spermatophyta</taxon>
        <taxon>Magnoliopsida</taxon>
        <taxon>Liliopsida</taxon>
        <taxon>Dioscoreales</taxon>
        <taxon>Dioscoreaceae</taxon>
        <taxon>Dioscorea</taxon>
    </lineage>
</organism>
<dbReference type="Gene3D" id="3.90.70.10">
    <property type="entry name" value="Cysteine proteinases"/>
    <property type="match status" value="1"/>
</dbReference>
<dbReference type="RefSeq" id="XP_039144821.1">
    <property type="nucleotide sequence ID" value="XM_039288887.1"/>
</dbReference>
<gene>
    <name evidence="4" type="primary">LOC120282135</name>
</gene>
<name>A0AB40CXJ7_DIOCR</name>
<reference evidence="4" key="1">
    <citation type="submission" date="2025-08" db="UniProtKB">
        <authorList>
            <consortium name="RefSeq"/>
        </authorList>
    </citation>
    <scope>IDENTIFICATION</scope>
</reference>
<comment type="similarity">
    <text evidence="1">Belongs to the peptidase C1 family.</text>
</comment>
<dbReference type="AlphaFoldDB" id="A0AB40CXJ7"/>
<proteinExistence type="inferred from homology"/>
<dbReference type="InterPro" id="IPR038765">
    <property type="entry name" value="Papain-like_cys_pep_sf"/>
</dbReference>
<dbReference type="SUPFAM" id="SSF54001">
    <property type="entry name" value="Cysteine proteinases"/>
    <property type="match status" value="1"/>
</dbReference>
<evidence type="ECO:0000256" key="1">
    <source>
        <dbReference type="ARBA" id="ARBA00008455"/>
    </source>
</evidence>
<dbReference type="GeneID" id="120282135"/>
<evidence type="ECO:0000313" key="3">
    <source>
        <dbReference type="Proteomes" id="UP001515500"/>
    </source>
</evidence>
<keyword evidence="3" id="KW-1185">Reference proteome</keyword>
<accession>A0AB40CXJ7</accession>
<dbReference type="InterPro" id="IPR013128">
    <property type="entry name" value="Peptidase_C1A"/>
</dbReference>